<dbReference type="Pfam" id="PF00501">
    <property type="entry name" value="AMP-binding"/>
    <property type="match status" value="1"/>
</dbReference>
<dbReference type="GO" id="GO:0016877">
    <property type="term" value="F:ligase activity, forming carbon-sulfur bonds"/>
    <property type="evidence" value="ECO:0007669"/>
    <property type="project" value="UniProtKB-ARBA"/>
</dbReference>
<evidence type="ECO:0000313" key="3">
    <source>
        <dbReference type="EMBL" id="RAI57544.1"/>
    </source>
</evidence>
<organism evidence="3 4">
    <name type="scientific">Roseicella frigidaeris</name>
    <dbReference type="NCBI Taxonomy" id="2230885"/>
    <lineage>
        <taxon>Bacteria</taxon>
        <taxon>Pseudomonadati</taxon>
        <taxon>Pseudomonadota</taxon>
        <taxon>Alphaproteobacteria</taxon>
        <taxon>Acetobacterales</taxon>
        <taxon>Roseomonadaceae</taxon>
        <taxon>Roseicella</taxon>
    </lineage>
</organism>
<sequence>MLGLMQHHPLLLSSILTHAARHHGRTEVVSALADGGTHRIGYAALEARARRLAQALHRLGVRPGDRVATLAWNSHRHLELYYAVSGMGAVCHTVNPRLSEEDIAFILNDAADAALFADPGFAPLVAALAPRVPALRTVVLLGEGAPPLPPGIALHDYETLLAAESGEQAWPVFDENTASALCYTSGTTGRPKGVLYSHRSAMLHAYAANTADAFAFRATDRVLVGAGMFHATGWAMPYCAPMAGAALVLPGRHLDGASLLRLLNEERVTFASAVPTIWLDVLQVLERSGARLETLRRVASGGSAVPRAMIEGLARHGVAVQQAWGMTETSPMVTINAPLAAHAGLEAEAAMRVRLKQGRALCGADIRITDAEGAELPWDGTAFGDLEARGHWVCQAYLNRGAEGAADADGWFRTGDVASIDPEGYAEMVDRSKDVIKSGGEWISSIQLENIAVSHPDVLEAAVIAAHHPRWQERPLLLVVPKPGRALAPESVAALYEDGRVARWWRPDAVLLVEALPHTATGKLNKRALRQDYQDYLLRQPPG</sequence>
<comment type="caution">
    <text evidence="3">The sequence shown here is derived from an EMBL/GenBank/DDBJ whole genome shotgun (WGS) entry which is preliminary data.</text>
</comment>
<dbReference type="PANTHER" id="PTHR43767">
    <property type="entry name" value="LONG-CHAIN-FATTY-ACID--COA LIGASE"/>
    <property type="match status" value="1"/>
</dbReference>
<dbReference type="InterPro" id="IPR042099">
    <property type="entry name" value="ANL_N_sf"/>
</dbReference>
<dbReference type="InterPro" id="IPR000873">
    <property type="entry name" value="AMP-dep_synth/lig_dom"/>
</dbReference>
<dbReference type="OrthoDB" id="9803968at2"/>
<proteinExistence type="predicted"/>
<keyword evidence="3" id="KW-0436">Ligase</keyword>
<dbReference type="InterPro" id="IPR025110">
    <property type="entry name" value="AMP-bd_C"/>
</dbReference>
<name>A0A327M5F9_9PROT</name>
<feature type="domain" description="AMP-binding enzyme C-terminal" evidence="2">
    <location>
        <begin position="448"/>
        <end position="523"/>
    </location>
</feature>
<gene>
    <name evidence="3" type="ORF">DOO78_18330</name>
</gene>
<reference evidence="4" key="1">
    <citation type="submission" date="2018-06" db="EMBL/GenBank/DDBJ databases">
        <authorList>
            <person name="Khan S.A."/>
        </authorList>
    </citation>
    <scope>NUCLEOTIDE SEQUENCE [LARGE SCALE GENOMIC DNA]</scope>
    <source>
        <strain evidence="4">DB-1506</strain>
    </source>
</reference>
<evidence type="ECO:0000259" key="2">
    <source>
        <dbReference type="Pfam" id="PF13193"/>
    </source>
</evidence>
<dbReference type="InterPro" id="IPR050237">
    <property type="entry name" value="ATP-dep_AMP-bd_enzyme"/>
</dbReference>
<dbReference type="InterPro" id="IPR045851">
    <property type="entry name" value="AMP-bd_C_sf"/>
</dbReference>
<dbReference type="AlphaFoldDB" id="A0A327M5F9"/>
<dbReference type="SUPFAM" id="SSF56801">
    <property type="entry name" value="Acetyl-CoA synthetase-like"/>
    <property type="match status" value="1"/>
</dbReference>
<accession>A0A327M5F9</accession>
<dbReference type="EMBL" id="QLIX01000016">
    <property type="protein sequence ID" value="RAI57544.1"/>
    <property type="molecule type" value="Genomic_DNA"/>
</dbReference>
<dbReference type="CDD" id="cd12119">
    <property type="entry name" value="ttLC_FACS_AlkK_like"/>
    <property type="match status" value="1"/>
</dbReference>
<dbReference type="Gene3D" id="3.30.300.30">
    <property type="match status" value="1"/>
</dbReference>
<dbReference type="InterPro" id="IPR020845">
    <property type="entry name" value="AMP-binding_CS"/>
</dbReference>
<evidence type="ECO:0000259" key="1">
    <source>
        <dbReference type="Pfam" id="PF00501"/>
    </source>
</evidence>
<dbReference type="Gene3D" id="3.40.50.12780">
    <property type="entry name" value="N-terminal domain of ligase-like"/>
    <property type="match status" value="1"/>
</dbReference>
<keyword evidence="4" id="KW-1185">Reference proteome</keyword>
<dbReference type="PROSITE" id="PS00455">
    <property type="entry name" value="AMP_BINDING"/>
    <property type="match status" value="1"/>
</dbReference>
<dbReference type="Pfam" id="PF13193">
    <property type="entry name" value="AMP-binding_C"/>
    <property type="match status" value="1"/>
</dbReference>
<dbReference type="PANTHER" id="PTHR43767:SF11">
    <property type="entry name" value="MEDIUM-CHAIN-FATTY-ACID--COA LIGASE"/>
    <property type="match status" value="1"/>
</dbReference>
<feature type="domain" description="AMP-dependent synthetase/ligase" evidence="1">
    <location>
        <begin position="18"/>
        <end position="398"/>
    </location>
</feature>
<dbReference type="RefSeq" id="WP_111471320.1">
    <property type="nucleotide sequence ID" value="NZ_QLIX01000016.1"/>
</dbReference>
<dbReference type="NCBIfam" id="NF004837">
    <property type="entry name" value="PRK06187.1"/>
    <property type="match status" value="1"/>
</dbReference>
<evidence type="ECO:0000313" key="4">
    <source>
        <dbReference type="Proteomes" id="UP000249065"/>
    </source>
</evidence>
<protein>
    <submittedName>
        <fullName evidence="3">Long-chain fatty acid--CoA ligase</fullName>
    </submittedName>
</protein>
<dbReference type="Proteomes" id="UP000249065">
    <property type="component" value="Unassembled WGS sequence"/>
</dbReference>